<evidence type="ECO:0000256" key="1">
    <source>
        <dbReference type="SAM" id="Phobius"/>
    </source>
</evidence>
<sequence>MFRILVLIGFTYLFMHLHASGNISKYINMKYSYISESAIYIFIFFTLICIYFYVKKDNEHDHNHCGPDCGHNHDNEDNTWWKRGFTFFVLILPVATGLFLPTATLDSNIVAKKGLFFSAYKEGDAYSQRQFLQPDTTSYYGKDDYSELMDKGVKKLQKQETITLGENNLLNDLETIYNYPGQFIDKQVTITGFSYREKELSENQIFLLRFGIIHCIADSGVYGMLLDLPKDLKTKNDEWLQVSGKLETIYYQPFKKTIPVLKVTSWKKIAQPEDPYAYRSY</sequence>
<dbReference type="RefSeq" id="WP_101177263.1">
    <property type="nucleotide sequence ID" value="NZ_PISE01000022.1"/>
</dbReference>
<dbReference type="Proteomes" id="UP000233375">
    <property type="component" value="Unassembled WGS sequence"/>
</dbReference>
<evidence type="ECO:0000259" key="2">
    <source>
        <dbReference type="Pfam" id="PF09323"/>
    </source>
</evidence>
<dbReference type="NCBIfam" id="TIGR03943">
    <property type="entry name" value="TIGR03943 family putative permease subunit"/>
    <property type="match status" value="1"/>
</dbReference>
<dbReference type="AlphaFoldDB" id="A0A2N0Z1Y9"/>
<dbReference type="EMBL" id="PISE01000022">
    <property type="protein sequence ID" value="PKG23528.1"/>
    <property type="molecule type" value="Genomic_DNA"/>
</dbReference>
<reference evidence="4 5" key="1">
    <citation type="journal article" date="2003" name="Int. J. Syst. Evol. Microbiol.">
        <title>Bacillus nealsonii sp. nov., isolated from a spacecraft-assembly facility, whose spores are gamma-radiation resistant.</title>
        <authorList>
            <person name="Venkateswaran K."/>
            <person name="Kempf M."/>
            <person name="Chen F."/>
            <person name="Satomi M."/>
            <person name="Nicholson W."/>
            <person name="Kern R."/>
        </authorList>
    </citation>
    <scope>NUCLEOTIDE SEQUENCE [LARGE SCALE GENOMIC DNA]</scope>
    <source>
        <strain evidence="4 5">FO-92</strain>
    </source>
</reference>
<evidence type="ECO:0000259" key="3">
    <source>
        <dbReference type="Pfam" id="PF21537"/>
    </source>
</evidence>
<dbReference type="InterPro" id="IPR048493">
    <property type="entry name" value="DUF1980_N"/>
</dbReference>
<dbReference type="InterPro" id="IPR052955">
    <property type="entry name" value="UPF0703_membrane_permease"/>
</dbReference>
<dbReference type="InterPro" id="IPR048447">
    <property type="entry name" value="DUF1980_C"/>
</dbReference>
<gene>
    <name evidence="4" type="ORF">CWS01_11060</name>
</gene>
<evidence type="ECO:0000313" key="4">
    <source>
        <dbReference type="EMBL" id="PKG23528.1"/>
    </source>
</evidence>
<feature type="domain" description="DUF1980" evidence="2">
    <location>
        <begin position="2"/>
        <end position="114"/>
    </location>
</feature>
<name>A0A2N0Z1Y9_9BACI</name>
<dbReference type="PANTHER" id="PTHR40047">
    <property type="entry name" value="UPF0703 PROTEIN YCGQ"/>
    <property type="match status" value="1"/>
</dbReference>
<dbReference type="Pfam" id="PF21537">
    <property type="entry name" value="DUF1980_C"/>
    <property type="match status" value="1"/>
</dbReference>
<dbReference type="Pfam" id="PF09323">
    <property type="entry name" value="DUF1980"/>
    <property type="match status" value="1"/>
</dbReference>
<dbReference type="PANTHER" id="PTHR40047:SF1">
    <property type="entry name" value="UPF0703 PROTEIN YCGQ"/>
    <property type="match status" value="1"/>
</dbReference>
<accession>A0A2N0Z1Y9</accession>
<comment type="caution">
    <text evidence="4">The sequence shown here is derived from an EMBL/GenBank/DDBJ whole genome shotgun (WGS) entry which is preliminary data.</text>
</comment>
<keyword evidence="1" id="KW-0812">Transmembrane</keyword>
<protein>
    <submittedName>
        <fullName evidence="4">TIGR03943 family protein</fullName>
    </submittedName>
</protein>
<organism evidence="4 5">
    <name type="scientific">Niallia nealsonii</name>
    <dbReference type="NCBI Taxonomy" id="115979"/>
    <lineage>
        <taxon>Bacteria</taxon>
        <taxon>Bacillati</taxon>
        <taxon>Bacillota</taxon>
        <taxon>Bacilli</taxon>
        <taxon>Bacillales</taxon>
        <taxon>Bacillaceae</taxon>
        <taxon>Niallia</taxon>
    </lineage>
</organism>
<keyword evidence="5" id="KW-1185">Reference proteome</keyword>
<feature type="transmembrane region" description="Helical" evidence="1">
    <location>
        <begin position="37"/>
        <end position="54"/>
    </location>
</feature>
<proteinExistence type="predicted"/>
<feature type="transmembrane region" description="Helical" evidence="1">
    <location>
        <begin position="85"/>
        <end position="103"/>
    </location>
</feature>
<feature type="domain" description="DUF1980" evidence="3">
    <location>
        <begin position="139"/>
        <end position="279"/>
    </location>
</feature>
<keyword evidence="1" id="KW-0472">Membrane</keyword>
<dbReference type="OrthoDB" id="9770408at2"/>
<keyword evidence="1" id="KW-1133">Transmembrane helix</keyword>
<dbReference type="InterPro" id="IPR015402">
    <property type="entry name" value="DUF1980"/>
</dbReference>
<evidence type="ECO:0000313" key="5">
    <source>
        <dbReference type="Proteomes" id="UP000233375"/>
    </source>
</evidence>